<dbReference type="GeneID" id="4392023"/>
<organism evidence="3 4">
    <name type="scientific">Chaetomium globosum (strain ATCC 6205 / CBS 148.51 / DSM 1962 / NBRC 6347 / NRRL 1970)</name>
    <name type="common">Soil fungus</name>
    <dbReference type="NCBI Taxonomy" id="306901"/>
    <lineage>
        <taxon>Eukaryota</taxon>
        <taxon>Fungi</taxon>
        <taxon>Dikarya</taxon>
        <taxon>Ascomycota</taxon>
        <taxon>Pezizomycotina</taxon>
        <taxon>Sordariomycetes</taxon>
        <taxon>Sordariomycetidae</taxon>
        <taxon>Sordariales</taxon>
        <taxon>Chaetomiaceae</taxon>
        <taxon>Chaetomium</taxon>
    </lineage>
</organism>
<feature type="domain" description="Cellobiose dehydrogenase-like cytochrome" evidence="2">
    <location>
        <begin position="21"/>
        <end position="114"/>
    </location>
</feature>
<keyword evidence="4" id="KW-1185">Reference proteome</keyword>
<dbReference type="InParanoid" id="Q2GZR5"/>
<dbReference type="VEuPathDB" id="FungiDB:CHGG_04981"/>
<feature type="transmembrane region" description="Helical" evidence="1">
    <location>
        <begin position="310"/>
        <end position="331"/>
    </location>
</feature>
<sequence>MLLNGRNSNPRWRLQWLVLYHKGVTVSPRRTTGNTEPVHSPDTKLTIHETTINDNFDMIVNATCHGCQSFTKTDSAAPMMFAVGPGLDLSSDDLDARIRRHSAYGRFTINLLRATLPGGIPPSASTPNPNTTTPDVILSFTNNDDTTTTTNPTATFRLHQSGDAKAATAHGILYAIVALAVAPFDSLVAGALGSRWAWVHGVTATVYVAFVVGAMVPGVIVGREHVATQQFRTGHQILGLLTVVALTLMFFWGIALSWIKRSAKKRGQEPPESTRMLGDIHRWVCRVIWVLLLVNVGVGLKLSEQRMVLILAYVALAVGVIIVLVPIYFCLWRIQKKRKEKEEGLEMPTIYDHHGFN</sequence>
<name>Q2GZR5_CHAGB</name>
<dbReference type="PANTHER" id="PTHR47797">
    <property type="entry name" value="DEHYDROGENASE, PUTATIVE (AFU_ORTHOLOGUE AFUA_8G05805)-RELATED"/>
    <property type="match status" value="1"/>
</dbReference>
<dbReference type="HOGENOM" id="CLU_031471_0_1_1"/>
<dbReference type="RefSeq" id="XP_001224195.1">
    <property type="nucleotide sequence ID" value="XM_001224194.1"/>
</dbReference>
<feature type="transmembrane region" description="Helical" evidence="1">
    <location>
        <begin position="204"/>
        <end position="222"/>
    </location>
</feature>
<evidence type="ECO:0000313" key="4">
    <source>
        <dbReference type="Proteomes" id="UP000001056"/>
    </source>
</evidence>
<dbReference type="PANTHER" id="PTHR47797:SF3">
    <property type="entry name" value="CYTOCHROME B561 DOMAIN-CONTAINING PROTEIN"/>
    <property type="match status" value="1"/>
</dbReference>
<dbReference type="Proteomes" id="UP000001056">
    <property type="component" value="Unassembled WGS sequence"/>
</dbReference>
<proteinExistence type="predicted"/>
<dbReference type="Gene3D" id="1.20.120.1770">
    <property type="match status" value="1"/>
</dbReference>
<evidence type="ECO:0000313" key="3">
    <source>
        <dbReference type="EMBL" id="EAQ88362.1"/>
    </source>
</evidence>
<evidence type="ECO:0000256" key="1">
    <source>
        <dbReference type="SAM" id="Phobius"/>
    </source>
</evidence>
<dbReference type="OrthoDB" id="19261at2759"/>
<dbReference type="eggNOG" id="ENOG502SJ74">
    <property type="taxonomic scope" value="Eukaryota"/>
</dbReference>
<dbReference type="AlphaFoldDB" id="Q2GZR5"/>
<dbReference type="CDD" id="cd09630">
    <property type="entry name" value="CDH_like_cytochrome"/>
    <property type="match status" value="1"/>
</dbReference>
<accession>Q2GZR5</accession>
<gene>
    <name evidence="3" type="ORF">CHGG_04981</name>
</gene>
<dbReference type="Gene3D" id="2.60.40.1210">
    <property type="entry name" value="Cellobiose dehydrogenase, cytochrome domain"/>
    <property type="match status" value="1"/>
</dbReference>
<dbReference type="InterPro" id="IPR015920">
    <property type="entry name" value="Cellobiose_DH-like_cyt"/>
</dbReference>
<keyword evidence="1" id="KW-0472">Membrane</keyword>
<reference evidence="4" key="1">
    <citation type="journal article" date="2015" name="Genome Announc.">
        <title>Draft genome sequence of the cellulolytic fungus Chaetomium globosum.</title>
        <authorList>
            <person name="Cuomo C.A."/>
            <person name="Untereiner W.A."/>
            <person name="Ma L.-J."/>
            <person name="Grabherr M."/>
            <person name="Birren B.W."/>
        </authorList>
    </citation>
    <scope>NUCLEOTIDE SEQUENCE [LARGE SCALE GENOMIC DNA]</scope>
    <source>
        <strain evidence="4">ATCC 6205 / CBS 148.51 / DSM 1962 / NBRC 6347 / NRRL 1970</strain>
    </source>
</reference>
<dbReference type="SUPFAM" id="SSF49344">
    <property type="entry name" value="CBD9-like"/>
    <property type="match status" value="1"/>
</dbReference>
<dbReference type="Pfam" id="PF16010">
    <property type="entry name" value="CDH-cyt"/>
    <property type="match status" value="1"/>
</dbReference>
<feature type="transmembrane region" description="Helical" evidence="1">
    <location>
        <begin position="171"/>
        <end position="192"/>
    </location>
</feature>
<evidence type="ECO:0000259" key="2">
    <source>
        <dbReference type="Pfam" id="PF16010"/>
    </source>
</evidence>
<protein>
    <recommendedName>
        <fullName evidence="2">Cellobiose dehydrogenase-like cytochrome domain-containing protein</fullName>
    </recommendedName>
</protein>
<feature type="transmembrane region" description="Helical" evidence="1">
    <location>
        <begin position="237"/>
        <end position="259"/>
    </location>
</feature>
<dbReference type="OMA" id="RWHWINQ"/>
<keyword evidence="1" id="KW-0812">Transmembrane</keyword>
<keyword evidence="1" id="KW-1133">Transmembrane helix</keyword>
<dbReference type="EMBL" id="CH408032">
    <property type="protein sequence ID" value="EAQ88362.1"/>
    <property type="molecule type" value="Genomic_DNA"/>
</dbReference>
<feature type="transmembrane region" description="Helical" evidence="1">
    <location>
        <begin position="280"/>
        <end position="298"/>
    </location>
</feature>